<evidence type="ECO:0000313" key="8">
    <source>
        <dbReference type="Proteomes" id="UP001238540"/>
    </source>
</evidence>
<evidence type="ECO:0000256" key="3">
    <source>
        <dbReference type="ARBA" id="ARBA00023237"/>
    </source>
</evidence>
<keyword evidence="8" id="KW-1185">Reference proteome</keyword>
<dbReference type="InterPro" id="IPR006664">
    <property type="entry name" value="OMP_bac"/>
</dbReference>
<feature type="domain" description="OmpA-like" evidence="6">
    <location>
        <begin position="140"/>
        <end position="257"/>
    </location>
</feature>
<dbReference type="PRINTS" id="PR01021">
    <property type="entry name" value="OMPADOMAIN"/>
</dbReference>
<proteinExistence type="predicted"/>
<feature type="compositionally biased region" description="Polar residues" evidence="5">
    <location>
        <begin position="256"/>
        <end position="268"/>
    </location>
</feature>
<evidence type="ECO:0000256" key="5">
    <source>
        <dbReference type="SAM" id="MobiDB-lite"/>
    </source>
</evidence>
<dbReference type="InterPro" id="IPR041544">
    <property type="entry name" value="MotY_N"/>
</dbReference>
<dbReference type="Pfam" id="PF00691">
    <property type="entry name" value="OmpA"/>
    <property type="match status" value="1"/>
</dbReference>
<sequence length="274" mass="30733">MDEAAWTHNGGRLKCSLIIDNSSYGKFYFRSEEVAKIYFFAEVKNFNKKWTGAELLSLSAPWNTNNPPQLITDGAQIKNSTLSFVDNITTLMGKIESGDWITIRLNGNQPSDVRAYILPTTRIKNQLQAFRQCQTALPSMSFTDARDITLSFDIGQVQLTTAQSRVLKDLHSYLNADSSIDKVLIDGYTDNIGSSISNLSVSRQRAEHVAETLRKLGVKKALLELRAHGSRYPLASNETQQGQSKNRRVTLRLVRSNETTTRTDSPQINDKKKA</sequence>
<dbReference type="Gene3D" id="2.60.40.2540">
    <property type="match status" value="1"/>
</dbReference>
<accession>A0ABT8BR97</accession>
<dbReference type="Proteomes" id="UP001238540">
    <property type="component" value="Unassembled WGS sequence"/>
</dbReference>
<dbReference type="InterPro" id="IPR006665">
    <property type="entry name" value="OmpA-like"/>
</dbReference>
<dbReference type="PANTHER" id="PTHR30329:SF21">
    <property type="entry name" value="LIPOPROTEIN YIAD-RELATED"/>
    <property type="match status" value="1"/>
</dbReference>
<dbReference type="Pfam" id="PF18393">
    <property type="entry name" value="MotY_N"/>
    <property type="match status" value="1"/>
</dbReference>
<gene>
    <name evidence="7" type="ORF">QWZ16_07095</name>
</gene>
<dbReference type="SUPFAM" id="SSF103088">
    <property type="entry name" value="OmpA-like"/>
    <property type="match status" value="1"/>
</dbReference>
<protein>
    <submittedName>
        <fullName evidence="7">OmpA family protein</fullName>
    </submittedName>
</protein>
<dbReference type="InterPro" id="IPR036737">
    <property type="entry name" value="OmpA-like_sf"/>
</dbReference>
<comment type="caution">
    <text evidence="7">The sequence shown here is derived from an EMBL/GenBank/DDBJ whole genome shotgun (WGS) entry which is preliminary data.</text>
</comment>
<dbReference type="Gene3D" id="3.30.1330.60">
    <property type="entry name" value="OmpA-like domain"/>
    <property type="match status" value="1"/>
</dbReference>
<dbReference type="PROSITE" id="PS51123">
    <property type="entry name" value="OMPA_2"/>
    <property type="match status" value="1"/>
</dbReference>
<dbReference type="RefSeq" id="WP_076587427.1">
    <property type="nucleotide sequence ID" value="NZ_JABEYA020000002.1"/>
</dbReference>
<name>A0ABT8BR97_9VIBR</name>
<organism evidence="7 8">
    <name type="scientific">Vibrio ostreicida</name>
    <dbReference type="NCBI Taxonomy" id="526588"/>
    <lineage>
        <taxon>Bacteria</taxon>
        <taxon>Pseudomonadati</taxon>
        <taxon>Pseudomonadota</taxon>
        <taxon>Gammaproteobacteria</taxon>
        <taxon>Vibrionales</taxon>
        <taxon>Vibrionaceae</taxon>
        <taxon>Vibrio</taxon>
    </lineage>
</organism>
<dbReference type="InterPro" id="IPR050330">
    <property type="entry name" value="Bact_OuterMem_StrucFunc"/>
</dbReference>
<dbReference type="CDD" id="cd07185">
    <property type="entry name" value="OmpA_C-like"/>
    <property type="match status" value="1"/>
</dbReference>
<dbReference type="PANTHER" id="PTHR30329">
    <property type="entry name" value="STATOR ELEMENT OF FLAGELLAR MOTOR COMPLEX"/>
    <property type="match status" value="1"/>
</dbReference>
<evidence type="ECO:0000259" key="6">
    <source>
        <dbReference type="PROSITE" id="PS51123"/>
    </source>
</evidence>
<comment type="subcellular location">
    <subcellularLocation>
        <location evidence="1">Cell outer membrane</location>
    </subcellularLocation>
</comment>
<keyword evidence="3" id="KW-0998">Cell outer membrane</keyword>
<feature type="region of interest" description="Disordered" evidence="5">
    <location>
        <begin position="254"/>
        <end position="274"/>
    </location>
</feature>
<evidence type="ECO:0000256" key="4">
    <source>
        <dbReference type="PROSITE-ProRule" id="PRU00473"/>
    </source>
</evidence>
<evidence type="ECO:0000256" key="2">
    <source>
        <dbReference type="ARBA" id="ARBA00023136"/>
    </source>
</evidence>
<keyword evidence="2 4" id="KW-0472">Membrane</keyword>
<evidence type="ECO:0000256" key="1">
    <source>
        <dbReference type="ARBA" id="ARBA00004442"/>
    </source>
</evidence>
<dbReference type="EMBL" id="JAUFQC010000001">
    <property type="protein sequence ID" value="MDN3609468.1"/>
    <property type="molecule type" value="Genomic_DNA"/>
</dbReference>
<evidence type="ECO:0000313" key="7">
    <source>
        <dbReference type="EMBL" id="MDN3609468.1"/>
    </source>
</evidence>
<dbReference type="PRINTS" id="PR01023">
    <property type="entry name" value="NAFLGMOTY"/>
</dbReference>
<reference evidence="8" key="1">
    <citation type="journal article" date="2019" name="Int. J. Syst. Evol. Microbiol.">
        <title>The Global Catalogue of Microorganisms (GCM) 10K type strain sequencing project: providing services to taxonomists for standard genome sequencing and annotation.</title>
        <authorList>
            <consortium name="The Broad Institute Genomics Platform"/>
            <consortium name="The Broad Institute Genome Sequencing Center for Infectious Disease"/>
            <person name="Wu L."/>
            <person name="Ma J."/>
        </authorList>
    </citation>
    <scope>NUCLEOTIDE SEQUENCE [LARGE SCALE GENOMIC DNA]</scope>
    <source>
        <strain evidence="8">CECT 7398</strain>
    </source>
</reference>